<dbReference type="Proteomes" id="UP000192738">
    <property type="component" value="Unassembled WGS sequence"/>
</dbReference>
<evidence type="ECO:0000313" key="2">
    <source>
        <dbReference type="EMBL" id="SMC38964.1"/>
    </source>
</evidence>
<keyword evidence="3" id="KW-1185">Reference proteome</keyword>
<dbReference type="AlphaFoldDB" id="A0A1W1YS48"/>
<organism evidence="2 3">
    <name type="scientific">Sporomusa malonica</name>
    <dbReference type="NCBI Taxonomy" id="112901"/>
    <lineage>
        <taxon>Bacteria</taxon>
        <taxon>Bacillati</taxon>
        <taxon>Bacillota</taxon>
        <taxon>Negativicutes</taxon>
        <taxon>Selenomonadales</taxon>
        <taxon>Sporomusaceae</taxon>
        <taxon>Sporomusa</taxon>
    </lineage>
</organism>
<name>A0A1W1YS48_9FIRM</name>
<dbReference type="EMBL" id="FWXI01000002">
    <property type="protein sequence ID" value="SMC38964.1"/>
    <property type="molecule type" value="Genomic_DNA"/>
</dbReference>
<keyword evidence="1" id="KW-1133">Transmembrane helix</keyword>
<evidence type="ECO:0000256" key="1">
    <source>
        <dbReference type="SAM" id="Phobius"/>
    </source>
</evidence>
<sequence>MSVHVSSLHLSISALVIYSTLSSYFLLAKAKFVEKIIKTIHIQI</sequence>
<reference evidence="2 3" key="1">
    <citation type="submission" date="2017-04" db="EMBL/GenBank/DDBJ databases">
        <authorList>
            <person name="Afonso C.L."/>
            <person name="Miller P.J."/>
            <person name="Scott M.A."/>
            <person name="Spackman E."/>
            <person name="Goraichik I."/>
            <person name="Dimitrov K.M."/>
            <person name="Suarez D.L."/>
            <person name="Swayne D.E."/>
        </authorList>
    </citation>
    <scope>NUCLEOTIDE SEQUENCE [LARGE SCALE GENOMIC DNA]</scope>
    <source>
        <strain evidence="2 3">DSM 5090</strain>
    </source>
</reference>
<keyword evidence="1" id="KW-0812">Transmembrane</keyword>
<protein>
    <submittedName>
        <fullName evidence="2">Uncharacterized protein</fullName>
    </submittedName>
</protein>
<evidence type="ECO:0000313" key="3">
    <source>
        <dbReference type="Proteomes" id="UP000192738"/>
    </source>
</evidence>
<proteinExistence type="predicted"/>
<accession>A0A1W1YS48</accession>
<keyword evidence="1" id="KW-0472">Membrane</keyword>
<feature type="transmembrane region" description="Helical" evidence="1">
    <location>
        <begin position="6"/>
        <end position="27"/>
    </location>
</feature>
<gene>
    <name evidence="2" type="ORF">SAMN04488500_102135</name>
</gene>